<dbReference type="GO" id="GO:0042981">
    <property type="term" value="P:regulation of apoptotic process"/>
    <property type="evidence" value="ECO:0007669"/>
    <property type="project" value="TreeGrafter"/>
</dbReference>
<feature type="region of interest" description="Disordered" evidence="14">
    <location>
        <begin position="886"/>
        <end position="937"/>
    </location>
</feature>
<evidence type="ECO:0000259" key="15">
    <source>
        <dbReference type="PROSITE" id="PS50211"/>
    </source>
</evidence>
<dbReference type="Ensembl" id="ENSSCAT00000004670.1">
    <property type="protein sequence ID" value="ENSSCAP00000004023.1"/>
    <property type="gene ID" value="ENSSCAG00000003307.1"/>
</dbReference>
<dbReference type="GeneID" id="103826695"/>
<evidence type="ECO:0000256" key="6">
    <source>
        <dbReference type="ARBA" id="ARBA00022490"/>
    </source>
</evidence>
<evidence type="ECO:0000256" key="10">
    <source>
        <dbReference type="ARBA" id="ARBA00060181"/>
    </source>
</evidence>
<feature type="compositionally biased region" description="Polar residues" evidence="14">
    <location>
        <begin position="695"/>
        <end position="706"/>
    </location>
</feature>
<evidence type="ECO:0000256" key="14">
    <source>
        <dbReference type="SAM" id="MobiDB-lite"/>
    </source>
</evidence>
<evidence type="ECO:0000256" key="7">
    <source>
        <dbReference type="ARBA" id="ARBA00022658"/>
    </source>
</evidence>
<gene>
    <name evidence="16" type="primary">MADD</name>
</gene>
<dbReference type="Pfam" id="PF23629">
    <property type="entry name" value="Death_MADD"/>
    <property type="match status" value="1"/>
</dbReference>
<dbReference type="Gene3D" id="3.30.450.200">
    <property type="match status" value="1"/>
</dbReference>
<dbReference type="InterPro" id="IPR056574">
    <property type="entry name" value="Death_MADD"/>
</dbReference>
<feature type="compositionally biased region" description="Low complexity" evidence="14">
    <location>
        <begin position="925"/>
        <end position="937"/>
    </location>
</feature>
<sequence>MVQKKKICSRLLDYLVIIGARHPSSDSVAQTPELLRRYPLEDHADFPLPPDVVFFCQPEGCLSVRQKRMSFRDDTSFVFTLTDKDTGVTRYGICVNFYRSFQKRVPKEKGEGTGGHRAREGQKIPKSGDALAPQEEGGTESSESGSSLQAPSAESTPDVNRSPRSKRLAKGSHRSRNSTLTSLCILSHYPFFSTFRECLYTLKRLVDCCSERLLGKKLGIPRGVQRDTMWRIFTGSLLVEEKSSALLHDLREIEAWIYRLLRSPMPVAGQKRVDVEVLPHELQPALTFALPDPSRFTLVDFPLHLPLELLGVDACLQVLTCILLEHKVVLQSRDYNALSMSVMAFVAMIYPLEYMFPVIPLLPTCMASAEQLLLAPTPYIIGVPASFFLYKLDFKMPDDVWLIDLDTNRVIVPTNAESLPALPEPEASELKKHLKQALASMSLNTQPILNLEKFHEGQEVPLLLGRPQNDLQSTPSTEFNPLIYGNDVDSVDVATRVAMVRFFNSPNVLQGFQMHTRTLRLFPRPVVAFQANSFLASRPKQTPFADKLSRTQAVEYFGEWSLNPTNYAFQRIHNNMFDPALIGDKPKWYAHQLQPIHYRVYDSNSQLAEALNVPAEKETDSDPTDDSGSDSVDYDDSSSSYSSLGDFVSEMMKCDINGDTPNVDPLTHAALGDASEVEFDDFQEYSGDPDEQTMDSENSQENNQPRSSSSTTASSSPSTVIHGVNHEAADSAEIEEKLAAGFSNHLSSLPLQPSFPKISLDRRESDIAAGSMSSSEGVVRKREYDNPYFEPQYGFPTEDEDDEQEESYTPRFNQNLNGSRSQKLLRPNSLKLASDSDADSDSRASSPNSTVSNNSSEGFGGIMSFASSLYRNHSTSFSLSNLALPTKVGRDKNTPFPSLKGNRRALVDQKSSVIKHSPTVKRESPSPQGRSSNSSENQQFLKEVVHNVLDGQGVGWLNMKRVRRLLESEQLRVFVLSKLNRTIQSEEDARQDVIQDVEISRKVYKGMLDLLKCTVLSLEQSYANAGLGGMASVFGLLEIAHTHYYNKEPEKRKRSPTDGSVTPVGKDPASSPRVEPKPAMQLPVPQLMPKPPSPAGKGPREFDTRSLKEENFIASIGPEGVKQFDLGETDEKKSQISADSGLSLASGSQKSDFDSVPSGGPTVMVRSTSQDSEVSTVVSNSSGETLGADSDLSSNAGDGPSVENGGNLAGSRGTVSDSEIETNSATSSIFAKSHNLKQSVKDSKGSTPGRGPEDGNQRVYLYEGLLGKERSTLWDQMQFWEDAFLDAVMLEREGMGMDQGPQEMIDRYLSLGEHDRKRLEDDEDRLLATLLHNMIAYMLMIKVNKNDIRKKVRRLMGKSHIGLVHSQQINDILDKLANLNGRELPVRPSGSRHIKKQTFVVHAGTDTTGDIFFMEVCDDCIVLRSNIGTVYERWWYEKLINMTYCPKTKVLCLWRRNGQETQLNKFYTKKCRELYYCVKDSMERAAARQQSIKPGPELGGEFPVQDMKTGEGGLLQVTLEGINLKFMHSQVFIELNHIKKCNTVRGVFVLEEFVPETKEVVSHKYKTPMAHEICYSVLCLFSYVAAIRGKEAENKSKPPRPVSS</sequence>
<feature type="compositionally biased region" description="Low complexity" evidence="14">
    <location>
        <begin position="843"/>
        <end position="856"/>
    </location>
</feature>
<feature type="compositionally biased region" description="Polar residues" evidence="14">
    <location>
        <begin position="148"/>
        <end position="159"/>
    </location>
</feature>
<evidence type="ECO:0000256" key="4">
    <source>
        <dbReference type="ARBA" id="ARBA00017868"/>
    </source>
</evidence>
<feature type="region of interest" description="Disordered" evidence="14">
    <location>
        <begin position="1129"/>
        <end position="1257"/>
    </location>
</feature>
<dbReference type="FunFam" id="3.40.50.11500:FF:000002">
    <property type="entry name" value="MAP kinase-activating death domain protein-like Protein"/>
    <property type="match status" value="1"/>
</dbReference>
<dbReference type="InterPro" id="IPR001194">
    <property type="entry name" value="cDENN_dom"/>
</dbReference>
<feature type="compositionally biased region" description="Polar residues" evidence="14">
    <location>
        <begin position="810"/>
        <end position="822"/>
    </location>
</feature>
<dbReference type="PANTHER" id="PTHR13008">
    <property type="entry name" value="MAP-KINASE ACTIVATING DEATH DOMAIN PROTEIN MADD /DENN/AEX-3 C.ELEGANS"/>
    <property type="match status" value="1"/>
</dbReference>
<comment type="subunit">
    <text evidence="11">Interacts (via death domain) with TNFRSF1A (via death domain). Interacts with PIDD1. Interacts with YWHAZ. Interacts (via death domain) with KIF1B; links the motor KIF1B to Rab3-carrying vesicles in anterograde synaptic vesicle transport. Interacts with KIF1A. Interacts (via uDENN domain) with RAB3A, RAB3B, RAB3C and RAB3D; the GTP-bound form of the Rab proteins is preferred for interaction.</text>
</comment>
<feature type="domain" description="UDENN" evidence="15">
    <location>
        <begin position="14"/>
        <end position="571"/>
    </location>
</feature>
<name>A0A8C9MIH0_SERCA</name>
<keyword evidence="17" id="KW-1185">Reference proteome</keyword>
<feature type="compositionally biased region" description="Acidic residues" evidence="14">
    <location>
        <begin position="621"/>
        <end position="636"/>
    </location>
</feature>
<evidence type="ECO:0000256" key="11">
    <source>
        <dbReference type="ARBA" id="ARBA00064743"/>
    </source>
</evidence>
<evidence type="ECO:0000256" key="8">
    <source>
        <dbReference type="ARBA" id="ARBA00022703"/>
    </source>
</evidence>
<dbReference type="Pfam" id="PF03456">
    <property type="entry name" value="uDENN"/>
    <property type="match status" value="1"/>
</dbReference>
<keyword evidence="7" id="KW-0344">Guanine-nucleotide releasing factor</keyword>
<dbReference type="SMART" id="SM00801">
    <property type="entry name" value="dDENN"/>
    <property type="match status" value="1"/>
</dbReference>
<feature type="region of interest" description="Disordered" evidence="14">
    <location>
        <begin position="768"/>
        <end position="858"/>
    </location>
</feature>
<dbReference type="GO" id="GO:0032483">
    <property type="term" value="P:regulation of Rab protein signal transduction"/>
    <property type="evidence" value="ECO:0007669"/>
    <property type="project" value="TreeGrafter"/>
</dbReference>
<dbReference type="GO" id="GO:0005085">
    <property type="term" value="F:guanyl-nucleotide exchange factor activity"/>
    <property type="evidence" value="ECO:0007669"/>
    <property type="project" value="UniProtKB-KW"/>
</dbReference>
<evidence type="ECO:0000256" key="13">
    <source>
        <dbReference type="ARBA" id="ARBA00081633"/>
    </source>
</evidence>
<dbReference type="Gene3D" id="3.40.50.11500">
    <property type="match status" value="1"/>
</dbReference>
<feature type="region of interest" description="Disordered" evidence="14">
    <location>
        <begin position="683"/>
        <end position="719"/>
    </location>
</feature>
<feature type="region of interest" description="Disordered" evidence="14">
    <location>
        <begin position="1047"/>
        <end position="1102"/>
    </location>
</feature>
<dbReference type="InterPro" id="IPR005112">
    <property type="entry name" value="dDENN_dom"/>
</dbReference>
<comment type="function">
    <text evidence="10">Guanyl-nucleotide exchange factor that regulates small GTPases of the Rab family. Converts GDP-bound inactive form of RAB27A and RAB27B to the GTP-bound active forms. Converts GDP-bound inactive form of RAB3A, RAB3C and RAB3D to the GTP-bound active forms, GTPases involved in synaptic vesicle exocytosis and vesicle secretion. Plays a role in synaptic vesicle formation and in vesicle trafficking at the neuromuscular junction. Involved in up-regulating a post-docking step of synaptic exocytosis in central synapses. Probably by binding to the motor proteins KIF1B and KIF1A, mediates motor-dependent transport of GTP-RAB3A-positive vesicles to the presynaptic nerve terminals. Plays a role in TNFA-mediated activation of the MAPK pathway, including ERK1/2. May link TNFRSF1A with MAP kinase activation. May be involved in the regulation of TNFA-induced apoptosis.</text>
</comment>
<evidence type="ECO:0000256" key="3">
    <source>
        <dbReference type="ARBA" id="ARBA00005978"/>
    </source>
</evidence>
<dbReference type="InterPro" id="IPR037516">
    <property type="entry name" value="Tripartite_DENN"/>
</dbReference>
<evidence type="ECO:0000313" key="17">
    <source>
        <dbReference type="Proteomes" id="UP000694409"/>
    </source>
</evidence>
<proteinExistence type="inferred from homology"/>
<feature type="compositionally biased region" description="Acidic residues" evidence="14">
    <location>
        <begin position="683"/>
        <end position="694"/>
    </location>
</feature>
<feature type="compositionally biased region" description="Low complexity" evidence="14">
    <location>
        <begin position="707"/>
        <end position="719"/>
    </location>
</feature>
<comment type="subcellular location">
    <subcellularLocation>
        <location evidence="1">Cell membrane</location>
    </subcellularLocation>
    <subcellularLocation>
        <location evidence="2">Cytoplasm</location>
    </subcellularLocation>
</comment>
<reference evidence="16" key="1">
    <citation type="submission" date="2025-08" db="UniProtKB">
        <authorList>
            <consortium name="Ensembl"/>
        </authorList>
    </citation>
    <scope>IDENTIFICATION</scope>
</reference>
<dbReference type="GO" id="GO:0006915">
    <property type="term" value="P:apoptotic process"/>
    <property type="evidence" value="ECO:0007669"/>
    <property type="project" value="UniProtKB-KW"/>
</dbReference>
<dbReference type="PANTHER" id="PTHR13008:SF7">
    <property type="entry name" value="MAP KINASE-ACTIVATING DEATH DOMAIN PROTEIN"/>
    <property type="match status" value="1"/>
</dbReference>
<evidence type="ECO:0000256" key="12">
    <source>
        <dbReference type="ARBA" id="ARBA00079552"/>
    </source>
</evidence>
<dbReference type="PROSITE" id="PS50211">
    <property type="entry name" value="DENN"/>
    <property type="match status" value="1"/>
</dbReference>
<dbReference type="InterPro" id="IPR043153">
    <property type="entry name" value="DENN_C"/>
</dbReference>
<dbReference type="GO" id="GO:0005886">
    <property type="term" value="C:plasma membrane"/>
    <property type="evidence" value="ECO:0007669"/>
    <property type="project" value="UniProtKB-SubCell"/>
</dbReference>
<feature type="region of interest" description="Disordered" evidence="14">
    <location>
        <begin position="106"/>
        <end position="174"/>
    </location>
</feature>
<dbReference type="RefSeq" id="XP_050830770.1">
    <property type="nucleotide sequence ID" value="XM_050974813.1"/>
</dbReference>
<organism evidence="16 17">
    <name type="scientific">Serinus canaria</name>
    <name type="common">Island canary</name>
    <name type="synonym">Fringilla canaria</name>
    <dbReference type="NCBI Taxonomy" id="9135"/>
    <lineage>
        <taxon>Eukaryota</taxon>
        <taxon>Metazoa</taxon>
        <taxon>Chordata</taxon>
        <taxon>Craniata</taxon>
        <taxon>Vertebrata</taxon>
        <taxon>Euteleostomi</taxon>
        <taxon>Archelosauria</taxon>
        <taxon>Archosauria</taxon>
        <taxon>Dinosauria</taxon>
        <taxon>Saurischia</taxon>
        <taxon>Theropoda</taxon>
        <taxon>Coelurosauria</taxon>
        <taxon>Aves</taxon>
        <taxon>Neognathae</taxon>
        <taxon>Neoaves</taxon>
        <taxon>Telluraves</taxon>
        <taxon>Australaves</taxon>
        <taxon>Passeriformes</taxon>
        <taxon>Passeroidea</taxon>
        <taxon>Fringillidae</taxon>
        <taxon>Carduelinae</taxon>
        <taxon>Serinus</taxon>
    </lineage>
</organism>
<feature type="compositionally biased region" description="Polar residues" evidence="14">
    <location>
        <begin position="1213"/>
        <end position="1230"/>
    </location>
</feature>
<evidence type="ECO:0000256" key="5">
    <source>
        <dbReference type="ARBA" id="ARBA00022475"/>
    </source>
</evidence>
<protein>
    <recommendedName>
        <fullName evidence="4">MAP kinase-activating death domain protein</fullName>
    </recommendedName>
    <alternativeName>
        <fullName evidence="12">Rab3 GDP/GTP exchange factor</fullName>
    </alternativeName>
    <alternativeName>
        <fullName evidence="13">Rab3 GDP/GTP exchange protein</fullName>
    </alternativeName>
</protein>
<reference evidence="16" key="2">
    <citation type="submission" date="2025-09" db="UniProtKB">
        <authorList>
            <consortium name="Ensembl"/>
        </authorList>
    </citation>
    <scope>IDENTIFICATION</scope>
</reference>
<dbReference type="SMART" id="SM00799">
    <property type="entry name" value="DENN"/>
    <property type="match status" value="1"/>
</dbReference>
<keyword evidence="6" id="KW-0963">Cytoplasm</keyword>
<evidence type="ECO:0000256" key="2">
    <source>
        <dbReference type="ARBA" id="ARBA00004496"/>
    </source>
</evidence>
<feature type="compositionally biased region" description="Low complexity" evidence="14">
    <location>
        <begin position="135"/>
        <end position="147"/>
    </location>
</feature>
<evidence type="ECO:0000313" key="16">
    <source>
        <dbReference type="Ensembl" id="ENSSCAP00000004023.1"/>
    </source>
</evidence>
<evidence type="ECO:0000256" key="1">
    <source>
        <dbReference type="ARBA" id="ARBA00004236"/>
    </source>
</evidence>
<comment type="similarity">
    <text evidence="3">Belongs to the MADD family.</text>
</comment>
<dbReference type="Proteomes" id="UP000694409">
    <property type="component" value="Unassembled WGS sequence"/>
</dbReference>
<keyword evidence="5" id="KW-1003">Cell membrane</keyword>
<dbReference type="SMART" id="SM00800">
    <property type="entry name" value="uDENN"/>
    <property type="match status" value="1"/>
</dbReference>
<dbReference type="CTD" id="8567"/>
<dbReference type="Pfam" id="PF25328">
    <property type="entry name" value="PH_MADD"/>
    <property type="match status" value="1"/>
</dbReference>
<evidence type="ECO:0000256" key="9">
    <source>
        <dbReference type="ARBA" id="ARBA00023136"/>
    </source>
</evidence>
<feature type="compositionally biased region" description="Acidic residues" evidence="14">
    <location>
        <begin position="797"/>
        <end position="806"/>
    </location>
</feature>
<feature type="region of interest" description="Disordered" evidence="14">
    <location>
        <begin position="613"/>
        <end position="641"/>
    </location>
</feature>
<feature type="compositionally biased region" description="Basic residues" evidence="14">
    <location>
        <begin position="163"/>
        <end position="174"/>
    </location>
</feature>
<keyword evidence="9" id="KW-0472">Membrane</keyword>
<dbReference type="InterPro" id="IPR005113">
    <property type="entry name" value="uDENN_dom"/>
</dbReference>
<keyword evidence="8" id="KW-0053">Apoptosis</keyword>
<dbReference type="Pfam" id="PF02141">
    <property type="entry name" value="DENN"/>
    <property type="match status" value="1"/>
</dbReference>
<dbReference type="GeneTree" id="ENSGT00940000156718"/>
<accession>A0A8C9MIH0</accession>
<feature type="compositionally biased region" description="Low complexity" evidence="14">
    <location>
        <begin position="1137"/>
        <end position="1148"/>
    </location>
</feature>
<feature type="compositionally biased region" description="Polar residues" evidence="14">
    <location>
        <begin position="1165"/>
        <end position="1184"/>
    </location>
</feature>
<dbReference type="GO" id="GO:0005829">
    <property type="term" value="C:cytosol"/>
    <property type="evidence" value="ECO:0007669"/>
    <property type="project" value="TreeGrafter"/>
</dbReference>
<dbReference type="InterPro" id="IPR057469">
    <property type="entry name" value="PH_MADD"/>
</dbReference>
<dbReference type="InterPro" id="IPR039980">
    <property type="entry name" value="MADD"/>
</dbReference>